<dbReference type="AlphaFoldDB" id="G8Y1Y3"/>
<dbReference type="EMBL" id="FO082046">
    <property type="protein sequence ID" value="CCE86836.1"/>
    <property type="molecule type" value="Genomic_DNA"/>
</dbReference>
<dbReference type="PANTHER" id="PTHR28626:SF3">
    <property type="entry name" value="SRR1-LIKE PROTEIN"/>
    <property type="match status" value="1"/>
</dbReference>
<dbReference type="HOGENOM" id="CLU_084828_0_0_1"/>
<dbReference type="InterPro" id="IPR012942">
    <property type="entry name" value="SRR1-like"/>
</dbReference>
<evidence type="ECO:0000313" key="3">
    <source>
        <dbReference type="EMBL" id="CCE86836.1"/>
    </source>
</evidence>
<dbReference type="PANTHER" id="PTHR28626">
    <property type="entry name" value="SRR1-LIKE PROTEIN"/>
    <property type="match status" value="1"/>
</dbReference>
<organism evidence="3 4">
    <name type="scientific">Pichia sorbitophila (strain ATCC MYA-4447 / BCRC 22081 / CBS 7064 / NBRC 10061 / NRRL Y-12695)</name>
    <name type="common">Hybrid yeast</name>
    <dbReference type="NCBI Taxonomy" id="559304"/>
    <lineage>
        <taxon>Eukaryota</taxon>
        <taxon>Fungi</taxon>
        <taxon>Dikarya</taxon>
        <taxon>Ascomycota</taxon>
        <taxon>Saccharomycotina</taxon>
        <taxon>Pichiomycetes</taxon>
        <taxon>Debaryomycetaceae</taxon>
        <taxon>Millerozyma</taxon>
    </lineage>
</organism>
<feature type="domain" description="SRR1-like" evidence="2">
    <location>
        <begin position="48"/>
        <end position="247"/>
    </location>
</feature>
<evidence type="ECO:0000256" key="1">
    <source>
        <dbReference type="ARBA" id="ARBA00009856"/>
    </source>
</evidence>
<dbReference type="FunCoup" id="G8Y1Y3">
    <property type="interactions" value="128"/>
</dbReference>
<dbReference type="GO" id="GO:0005737">
    <property type="term" value="C:cytoplasm"/>
    <property type="evidence" value="ECO:0007669"/>
    <property type="project" value="TreeGrafter"/>
</dbReference>
<gene>
    <name evidence="3" type="primary">Piso0_005350</name>
    <name evidence="3" type="ORF">GNLVRS01_PISO0N13213g</name>
</gene>
<protein>
    <submittedName>
        <fullName evidence="3">Piso0_005350 protein</fullName>
    </submittedName>
</protein>
<evidence type="ECO:0000313" key="4">
    <source>
        <dbReference type="Proteomes" id="UP000005222"/>
    </source>
</evidence>
<dbReference type="OrthoDB" id="551431at2759"/>
<comment type="similarity">
    <text evidence="1">Belongs to the SRR1 family.</text>
</comment>
<dbReference type="Proteomes" id="UP000005222">
    <property type="component" value="Chromosome N"/>
</dbReference>
<name>G8Y1Y3_PICSO</name>
<keyword evidence="4" id="KW-1185">Reference proteome</keyword>
<proteinExistence type="inferred from homology"/>
<dbReference type="GO" id="GO:0005634">
    <property type="term" value="C:nucleus"/>
    <property type="evidence" value="ECO:0007669"/>
    <property type="project" value="TreeGrafter"/>
</dbReference>
<reference evidence="3 4" key="1">
    <citation type="journal article" date="2012" name="G3 (Bethesda)">
        <title>Pichia sorbitophila, an interspecies yeast hybrid reveals early steps of genome resolution following polyploidization.</title>
        <authorList>
            <person name="Leh Louis V."/>
            <person name="Despons L."/>
            <person name="Friedrich A."/>
            <person name="Martin T."/>
            <person name="Durrens P."/>
            <person name="Casaregola S."/>
            <person name="Neuveglise C."/>
            <person name="Fairhead C."/>
            <person name="Marck C."/>
            <person name="Cruz J.A."/>
            <person name="Straub M.L."/>
            <person name="Kugler V."/>
            <person name="Sacerdot C."/>
            <person name="Uzunov Z."/>
            <person name="Thierry A."/>
            <person name="Weiss S."/>
            <person name="Bleykasten C."/>
            <person name="De Montigny J."/>
            <person name="Jacques N."/>
            <person name="Jung P."/>
            <person name="Lemaire M."/>
            <person name="Mallet S."/>
            <person name="Morel G."/>
            <person name="Richard G.F."/>
            <person name="Sarkar A."/>
            <person name="Savel G."/>
            <person name="Schacherer J."/>
            <person name="Seret M.L."/>
            <person name="Talla E."/>
            <person name="Samson G."/>
            <person name="Jubin C."/>
            <person name="Poulain J."/>
            <person name="Vacherie B."/>
            <person name="Barbe V."/>
            <person name="Pelletier E."/>
            <person name="Sherman D.J."/>
            <person name="Westhof E."/>
            <person name="Weissenbach J."/>
            <person name="Baret P.V."/>
            <person name="Wincker P."/>
            <person name="Gaillardin C."/>
            <person name="Dujon B."/>
            <person name="Souciet J.L."/>
        </authorList>
    </citation>
    <scope>NUCLEOTIDE SEQUENCE [LARGE SCALE GENOMIC DNA]</scope>
    <source>
        <strain evidence="4">ATCC MYA-4447 / BCRC 22081 / CBS 7064 / NBRC 10061 / NRRL Y-12695</strain>
    </source>
</reference>
<sequence>MQKEAGKSKENGSTERGNDSARVRTLFGKYVSQMRQSELVKETVDLLHGKGITKIRCLALGSPFHTINALYQLAYVAVLAEELGIEASEVSLFDPVFDEHDRDMLVGMKYKVSERYDETDSSTLYFLPHAPLDLTDHVLAEFEPRWLLGNDVAAHTDRLTKKELHDKYRLISLLNNLVATSEMTVRDSEFVSVSGRKKNRKRQNKLVYEEPKIEYDYENTYFNSATIVRLKHIEGCWGNSFTDLALHHVEKSLAG</sequence>
<dbReference type="Pfam" id="PF07985">
    <property type="entry name" value="SRR1"/>
    <property type="match status" value="1"/>
</dbReference>
<dbReference type="InterPro" id="IPR040044">
    <property type="entry name" value="SRR1L"/>
</dbReference>
<dbReference type="InParanoid" id="G8Y1Y3"/>
<dbReference type="eggNOG" id="KOG3131">
    <property type="taxonomic scope" value="Eukaryota"/>
</dbReference>
<evidence type="ECO:0000259" key="2">
    <source>
        <dbReference type="Pfam" id="PF07985"/>
    </source>
</evidence>
<dbReference type="OMA" id="NWHIVEQ"/>
<accession>G8Y1Y3</accession>